<feature type="transmembrane region" description="Helical" evidence="1">
    <location>
        <begin position="36"/>
        <end position="55"/>
    </location>
</feature>
<comment type="caution">
    <text evidence="2">The sequence shown here is derived from an EMBL/GenBank/DDBJ whole genome shotgun (WGS) entry which is preliminary data.</text>
</comment>
<organism evidence="2 3">
    <name type="scientific">Serinibacter arcticus</name>
    <dbReference type="NCBI Taxonomy" id="1655435"/>
    <lineage>
        <taxon>Bacteria</taxon>
        <taxon>Bacillati</taxon>
        <taxon>Actinomycetota</taxon>
        <taxon>Actinomycetes</taxon>
        <taxon>Micrococcales</taxon>
        <taxon>Beutenbergiaceae</taxon>
        <taxon>Serinibacter</taxon>
    </lineage>
</organism>
<dbReference type="NCBIfam" id="NF038065">
    <property type="entry name" value="Pr6Pr"/>
    <property type="match status" value="1"/>
</dbReference>
<feature type="transmembrane region" description="Helical" evidence="1">
    <location>
        <begin position="130"/>
        <end position="150"/>
    </location>
</feature>
<keyword evidence="1" id="KW-0472">Membrane</keyword>
<evidence type="ECO:0000313" key="3">
    <source>
        <dbReference type="Proteomes" id="UP000297318"/>
    </source>
</evidence>
<keyword evidence="3" id="KW-1185">Reference proteome</keyword>
<accession>A0A4Z1E0B0</accession>
<feature type="transmembrane region" description="Helical" evidence="1">
    <location>
        <begin position="99"/>
        <end position="118"/>
    </location>
</feature>
<proteinExistence type="predicted"/>
<protein>
    <submittedName>
        <fullName evidence="2">Integral membrane protein</fullName>
    </submittedName>
</protein>
<evidence type="ECO:0000256" key="1">
    <source>
        <dbReference type="SAM" id="Phobius"/>
    </source>
</evidence>
<dbReference type="AlphaFoldDB" id="A0A4Z1E0B0"/>
<keyword evidence="1" id="KW-1133">Transmembrane helix</keyword>
<reference evidence="2 3" key="1">
    <citation type="submission" date="2018-11" db="EMBL/GenBank/DDBJ databases">
        <title>Complete genome sequencing of the Actinobacteria Serinibacter sp. K3-2.</title>
        <authorList>
            <person name="Rakitin A.L."/>
            <person name="Beletsky A.V."/>
            <person name="Mardanov A.V."/>
            <person name="Ravin N.V."/>
            <person name="Gromova A.S."/>
            <person name="Filippova S.N."/>
            <person name="Gal'Chenko V.F."/>
        </authorList>
    </citation>
    <scope>NUCLEOTIDE SEQUENCE [LARGE SCALE GENOMIC DNA]</scope>
    <source>
        <strain evidence="2 3">K3-2</strain>
    </source>
</reference>
<dbReference type="EMBL" id="RHPJ01000005">
    <property type="protein sequence ID" value="TGO03943.1"/>
    <property type="molecule type" value="Genomic_DNA"/>
</dbReference>
<dbReference type="InterPro" id="IPR049713">
    <property type="entry name" value="Pr6Pr-like"/>
</dbReference>
<feature type="transmembrane region" description="Helical" evidence="1">
    <location>
        <begin position="170"/>
        <end position="188"/>
    </location>
</feature>
<sequence length="216" mass="23967">MLRLAGATLSMFAMLYQLFAIHIPAGYSVVNFFSYFTNLSNIMISIVFVVSAVRLINGRRDPSATDVAIRGGIVVYIAFVGIVFNVLLRDQDLGDLVPWVNGVLHFLLPVLGIVDWILWPPRRRLPGRVVGYWMIWPAAYAAVAVVRGAIDGFYPYFFFDPAQAGGYGGVALLCVVMLAMFLVLAYGVRAVGNWLSTRRWDDEREPQGRGLRSSDG</sequence>
<feature type="transmembrane region" description="Helical" evidence="1">
    <location>
        <begin position="67"/>
        <end position="87"/>
    </location>
</feature>
<name>A0A4Z1E0B0_9MICO</name>
<dbReference type="Proteomes" id="UP000297318">
    <property type="component" value="Unassembled WGS sequence"/>
</dbReference>
<keyword evidence="1" id="KW-0812">Transmembrane</keyword>
<evidence type="ECO:0000313" key="2">
    <source>
        <dbReference type="EMBL" id="TGO03943.1"/>
    </source>
</evidence>
<gene>
    <name evidence="2" type="ORF">SERN_2955</name>
</gene>